<evidence type="ECO:0000313" key="1">
    <source>
        <dbReference type="EMBL" id="GAA0151858.1"/>
    </source>
</evidence>
<dbReference type="CDD" id="cd09272">
    <property type="entry name" value="RNase_HI_RT_Ty1"/>
    <property type="match status" value="1"/>
</dbReference>
<protein>
    <recommendedName>
        <fullName evidence="3">Retrovirus-related Pol polyprotein from transposon RE1</fullName>
    </recommendedName>
</protein>
<name>A0AAV3PL81_LITER</name>
<sequence length="202" mass="23128">MNDPTSFKEVYMRIPPGFERAKMVSLLRRLFVYPALVNGGKYQWLVGRLLYLAFTRPNLRFSVHVLSQFLQAPKDDHWAAALRVFRYLKAKGTRRLRAGLCTLVFRLFHGNLRNTVSLSSVETKYRALAKMACELKWLKGLLATLGVTVSKPMQVYCDNWTIATSHVSTESQLADIFTKPLGRQQFEFLLAKLGIHNLHVPT</sequence>
<gene>
    <name evidence="1" type="ORF">LIER_37370</name>
</gene>
<proteinExistence type="predicted"/>
<evidence type="ECO:0000313" key="2">
    <source>
        <dbReference type="Proteomes" id="UP001454036"/>
    </source>
</evidence>
<comment type="caution">
    <text evidence="1">The sequence shown here is derived from an EMBL/GenBank/DDBJ whole genome shotgun (WGS) entry which is preliminary data.</text>
</comment>
<reference evidence="1 2" key="1">
    <citation type="submission" date="2024-01" db="EMBL/GenBank/DDBJ databases">
        <title>The complete chloroplast genome sequence of Lithospermum erythrorhizon: insights into the phylogenetic relationship among Boraginaceae species and the maternal lineages of purple gromwells.</title>
        <authorList>
            <person name="Okada T."/>
            <person name="Watanabe K."/>
        </authorList>
    </citation>
    <scope>NUCLEOTIDE SEQUENCE [LARGE SCALE GENOMIC DNA]</scope>
</reference>
<dbReference type="EMBL" id="BAABME010017913">
    <property type="protein sequence ID" value="GAA0151858.1"/>
    <property type="molecule type" value="Genomic_DNA"/>
</dbReference>
<keyword evidence="2" id="KW-1185">Reference proteome</keyword>
<dbReference type="AlphaFoldDB" id="A0AAV3PL81"/>
<dbReference type="PANTHER" id="PTHR11439:SF487">
    <property type="entry name" value="RNA-DIRECTED DNA POLYMERASE"/>
    <property type="match status" value="1"/>
</dbReference>
<dbReference type="Proteomes" id="UP001454036">
    <property type="component" value="Unassembled WGS sequence"/>
</dbReference>
<evidence type="ECO:0008006" key="3">
    <source>
        <dbReference type="Google" id="ProtNLM"/>
    </source>
</evidence>
<accession>A0AAV3PL81</accession>
<organism evidence="1 2">
    <name type="scientific">Lithospermum erythrorhizon</name>
    <name type="common">Purple gromwell</name>
    <name type="synonym">Lithospermum officinale var. erythrorhizon</name>
    <dbReference type="NCBI Taxonomy" id="34254"/>
    <lineage>
        <taxon>Eukaryota</taxon>
        <taxon>Viridiplantae</taxon>
        <taxon>Streptophyta</taxon>
        <taxon>Embryophyta</taxon>
        <taxon>Tracheophyta</taxon>
        <taxon>Spermatophyta</taxon>
        <taxon>Magnoliopsida</taxon>
        <taxon>eudicotyledons</taxon>
        <taxon>Gunneridae</taxon>
        <taxon>Pentapetalae</taxon>
        <taxon>asterids</taxon>
        <taxon>lamiids</taxon>
        <taxon>Boraginales</taxon>
        <taxon>Boraginaceae</taxon>
        <taxon>Boraginoideae</taxon>
        <taxon>Lithospermeae</taxon>
        <taxon>Lithospermum</taxon>
    </lineage>
</organism>
<dbReference type="PANTHER" id="PTHR11439">
    <property type="entry name" value="GAG-POL-RELATED RETROTRANSPOSON"/>
    <property type="match status" value="1"/>
</dbReference>